<dbReference type="InterPro" id="IPR053927">
    <property type="entry name" value="FlgK_helical"/>
</dbReference>
<feature type="domain" description="Flagellar hook-associated protein FlgK helical" evidence="10">
    <location>
        <begin position="100"/>
        <end position="337"/>
    </location>
</feature>
<evidence type="ECO:0000256" key="1">
    <source>
        <dbReference type="ARBA" id="ARBA00004365"/>
    </source>
</evidence>
<dbReference type="AlphaFoldDB" id="A0A365YAK8"/>
<evidence type="ECO:0000256" key="4">
    <source>
        <dbReference type="ARBA" id="ARBA00016244"/>
    </source>
</evidence>
<dbReference type="InterPro" id="IPR002371">
    <property type="entry name" value="FlgK"/>
</dbReference>
<comment type="subcellular location">
    <subcellularLocation>
        <location evidence="1 7">Bacterial flagellum</location>
    </subcellularLocation>
    <subcellularLocation>
        <location evidence="2 7">Secreted</location>
    </subcellularLocation>
</comment>
<protein>
    <recommendedName>
        <fullName evidence="4 7">Flagellar hook-associated protein 1</fullName>
        <shortName evidence="7">HAP1</shortName>
    </recommendedName>
</protein>
<keyword evidence="11" id="KW-0282">Flagellum</keyword>
<evidence type="ECO:0000313" key="11">
    <source>
        <dbReference type="EMBL" id="RBL99730.1"/>
    </source>
</evidence>
<dbReference type="RefSeq" id="WP_113607860.1">
    <property type="nucleotide sequence ID" value="NZ_POAF01000007.1"/>
</dbReference>
<evidence type="ECO:0000256" key="7">
    <source>
        <dbReference type="RuleBase" id="RU362065"/>
    </source>
</evidence>
<dbReference type="EMBL" id="POAF01000007">
    <property type="protein sequence ID" value="RBL99730.1"/>
    <property type="molecule type" value="Genomic_DNA"/>
</dbReference>
<dbReference type="PANTHER" id="PTHR30033:SF1">
    <property type="entry name" value="FLAGELLAR HOOK-ASSOCIATED PROTEIN 1"/>
    <property type="match status" value="1"/>
</dbReference>
<dbReference type="GO" id="GO:0044780">
    <property type="term" value="P:bacterial-type flagellum assembly"/>
    <property type="evidence" value="ECO:0007669"/>
    <property type="project" value="InterPro"/>
</dbReference>
<evidence type="ECO:0000313" key="12">
    <source>
        <dbReference type="Proteomes" id="UP000252167"/>
    </source>
</evidence>
<dbReference type="Pfam" id="PF22638">
    <property type="entry name" value="FlgK_D1"/>
    <property type="match status" value="1"/>
</dbReference>
<evidence type="ECO:0000259" key="9">
    <source>
        <dbReference type="Pfam" id="PF06429"/>
    </source>
</evidence>
<evidence type="ECO:0000256" key="5">
    <source>
        <dbReference type="ARBA" id="ARBA00022525"/>
    </source>
</evidence>
<gene>
    <name evidence="7 11" type="primary">flgK</name>
    <name evidence="11" type="ORF">C1H84_15105</name>
</gene>
<accession>A0A365YAK8</accession>
<evidence type="ECO:0000259" key="8">
    <source>
        <dbReference type="Pfam" id="PF00460"/>
    </source>
</evidence>
<dbReference type="InterPro" id="IPR001444">
    <property type="entry name" value="Flag_bb_rod_N"/>
</dbReference>
<dbReference type="InterPro" id="IPR010930">
    <property type="entry name" value="Flg_bb/hook_C_dom"/>
</dbReference>
<comment type="similarity">
    <text evidence="3 7">Belongs to the flagella basal body rod proteins family.</text>
</comment>
<organism evidence="11 12">
    <name type="scientific">Glutamicibacter soli</name>
    <dbReference type="NCBI Taxonomy" id="453836"/>
    <lineage>
        <taxon>Bacteria</taxon>
        <taxon>Bacillati</taxon>
        <taxon>Actinomycetota</taxon>
        <taxon>Actinomycetes</taxon>
        <taxon>Micrococcales</taxon>
        <taxon>Micrococcaceae</taxon>
        <taxon>Glutamicibacter</taxon>
    </lineage>
</organism>
<sequence>MSTFGSLNTALSGLNAARAAMEVAGNNLANVATPGYTRQRAEFQSAGAVASTGKITSSGRIDQGVVFTGIARLADASLDARVRGTVALASQSSVRADAMADLESILREPGENGLSALLNDFWAGWEDVAGQPGDAAAGAVLLQRAQSAVDRIVQMDDEINGQWTSQRQDLSTRIDDLNATAQGVAALNGQIRSLTAAGGSPAALLDQRSQLVERLAELSGASVRELPDGTVDVLLEGSPLVTGTTARSLQLSGGRNSEDAAVSVRWSHRPDDQVSLDAGSIAAGLAVLSPATGSYSSGPLAQAAAQLDRIALRLAEAVNQVHHSGLTSAGTPGGDFFGIDPANPAGSIKVLLHDGSQLATGLPGGGALDGSNAQKLAELGKTPDGADALWSRLVIEVGATSRAEATQALSSAMAADGAVTARHGASAVSLDEENIALLSHQHAYQGAARVLTALDEMLDTLINGTGRVGR</sequence>
<dbReference type="NCBIfam" id="TIGR02492">
    <property type="entry name" value="flgK_ends"/>
    <property type="match status" value="1"/>
</dbReference>
<keyword evidence="5 7" id="KW-0964">Secreted</keyword>
<keyword evidence="11" id="KW-0969">Cilium</keyword>
<dbReference type="Pfam" id="PF00460">
    <property type="entry name" value="Flg_bb_rod"/>
    <property type="match status" value="1"/>
</dbReference>
<dbReference type="SUPFAM" id="SSF64518">
    <property type="entry name" value="Phase 1 flagellin"/>
    <property type="match status" value="1"/>
</dbReference>
<feature type="domain" description="Flagellar basal-body/hook protein C-terminal" evidence="9">
    <location>
        <begin position="425"/>
        <end position="463"/>
    </location>
</feature>
<dbReference type="InterPro" id="IPR019776">
    <property type="entry name" value="Flagellar_basal_body_rod_CS"/>
</dbReference>
<dbReference type="GO" id="GO:0005198">
    <property type="term" value="F:structural molecule activity"/>
    <property type="evidence" value="ECO:0007669"/>
    <property type="project" value="UniProtKB-UniRule"/>
</dbReference>
<dbReference type="Pfam" id="PF06429">
    <property type="entry name" value="Flg_bbr_C"/>
    <property type="match status" value="1"/>
</dbReference>
<dbReference type="Proteomes" id="UP000252167">
    <property type="component" value="Unassembled WGS sequence"/>
</dbReference>
<dbReference type="GO" id="GO:0009424">
    <property type="term" value="C:bacterial-type flagellum hook"/>
    <property type="evidence" value="ECO:0007669"/>
    <property type="project" value="UniProtKB-UniRule"/>
</dbReference>
<evidence type="ECO:0000259" key="10">
    <source>
        <dbReference type="Pfam" id="PF22638"/>
    </source>
</evidence>
<proteinExistence type="inferred from homology"/>
<name>A0A365YAK8_9MICC</name>
<evidence type="ECO:0000256" key="3">
    <source>
        <dbReference type="ARBA" id="ARBA00009677"/>
    </source>
</evidence>
<dbReference type="PRINTS" id="PR01005">
    <property type="entry name" value="FLGHOOKAP1"/>
</dbReference>
<keyword evidence="6 7" id="KW-0975">Bacterial flagellum</keyword>
<dbReference type="PANTHER" id="PTHR30033">
    <property type="entry name" value="FLAGELLAR HOOK-ASSOCIATED PROTEIN 1"/>
    <property type="match status" value="1"/>
</dbReference>
<dbReference type="PROSITE" id="PS00588">
    <property type="entry name" value="FLAGELLA_BB_ROD"/>
    <property type="match status" value="1"/>
</dbReference>
<evidence type="ECO:0000256" key="6">
    <source>
        <dbReference type="ARBA" id="ARBA00023143"/>
    </source>
</evidence>
<evidence type="ECO:0000256" key="2">
    <source>
        <dbReference type="ARBA" id="ARBA00004613"/>
    </source>
</evidence>
<keyword evidence="11" id="KW-0966">Cell projection</keyword>
<feature type="domain" description="Flagellar basal body rod protein N-terminal" evidence="8">
    <location>
        <begin position="7"/>
        <end position="37"/>
    </location>
</feature>
<dbReference type="GO" id="GO:0005576">
    <property type="term" value="C:extracellular region"/>
    <property type="evidence" value="ECO:0007669"/>
    <property type="project" value="UniProtKB-SubCell"/>
</dbReference>
<reference evidence="11 12" key="1">
    <citation type="submission" date="2018-01" db="EMBL/GenBank/DDBJ databases">
        <title>Glutamicibacter soli strain NHPC-3 Whole genome sequence and assembly.</title>
        <authorList>
            <person name="Choudhury P."/>
            <person name="Gupta D."/>
            <person name="Sengupta K."/>
            <person name="Jawed A."/>
            <person name="Sultana N."/>
            <person name="Saha P."/>
        </authorList>
    </citation>
    <scope>NUCLEOTIDE SEQUENCE [LARGE SCALE GENOMIC DNA]</scope>
    <source>
        <strain evidence="11 12">NHPC-3</strain>
    </source>
</reference>
<keyword evidence="12" id="KW-1185">Reference proteome</keyword>
<comment type="caution">
    <text evidence="11">The sequence shown here is derived from an EMBL/GenBank/DDBJ whole genome shotgun (WGS) entry which is preliminary data.</text>
</comment>